<organism evidence="2 3">
    <name type="scientific">Jhaorihella thermophila</name>
    <dbReference type="NCBI Taxonomy" id="488547"/>
    <lineage>
        <taxon>Bacteria</taxon>
        <taxon>Pseudomonadati</taxon>
        <taxon>Pseudomonadota</taxon>
        <taxon>Alphaproteobacteria</taxon>
        <taxon>Rhodobacterales</taxon>
        <taxon>Paracoccaceae</taxon>
        <taxon>Jhaorihella</taxon>
    </lineage>
</organism>
<keyword evidence="1" id="KW-0812">Transmembrane</keyword>
<dbReference type="Proteomes" id="UP000236742">
    <property type="component" value="Unassembled WGS sequence"/>
</dbReference>
<feature type="transmembrane region" description="Helical" evidence="1">
    <location>
        <begin position="44"/>
        <end position="65"/>
    </location>
</feature>
<feature type="transmembrane region" description="Helical" evidence="1">
    <location>
        <begin position="222"/>
        <end position="239"/>
    </location>
</feature>
<protein>
    <submittedName>
        <fullName evidence="2">Uncharacterized protein</fullName>
    </submittedName>
</protein>
<evidence type="ECO:0000256" key="1">
    <source>
        <dbReference type="SAM" id="Phobius"/>
    </source>
</evidence>
<keyword evidence="1" id="KW-0472">Membrane</keyword>
<evidence type="ECO:0000313" key="3">
    <source>
        <dbReference type="Proteomes" id="UP000236742"/>
    </source>
</evidence>
<evidence type="ECO:0000313" key="2">
    <source>
        <dbReference type="EMBL" id="SEF47765.1"/>
    </source>
</evidence>
<dbReference type="EMBL" id="FNVD01000001">
    <property type="protein sequence ID" value="SEF47765.1"/>
    <property type="molecule type" value="Genomic_DNA"/>
</dbReference>
<reference evidence="2 3" key="1">
    <citation type="submission" date="2016-10" db="EMBL/GenBank/DDBJ databases">
        <authorList>
            <person name="de Groot N.N."/>
        </authorList>
    </citation>
    <scope>NUCLEOTIDE SEQUENCE [LARGE SCALE GENOMIC DNA]</scope>
    <source>
        <strain evidence="2 3">DSM 23413</strain>
    </source>
</reference>
<dbReference type="AlphaFoldDB" id="A0A1H5SB77"/>
<feature type="transmembrane region" description="Helical" evidence="1">
    <location>
        <begin position="156"/>
        <end position="175"/>
    </location>
</feature>
<name>A0A1H5SB77_9RHOB</name>
<gene>
    <name evidence="2" type="ORF">SAMN05421751_101431</name>
</gene>
<feature type="transmembrane region" description="Helical" evidence="1">
    <location>
        <begin position="85"/>
        <end position="102"/>
    </location>
</feature>
<sequence>MPKVLQHSGHVLSQLGQEVAQAWSLLIEQYRNDRRLRIFARELVSANLLLIFLPAAVIWAGGAGLIAVPDTDFLHPGRDGSLPEMFNYAQTGLTAAFLFLAWRSGESLACLAWAALFVFVLLDDSLQYHEHMGEWLARVLALTDRDGLRAVDFGELLAWVLAAAVLLPLVAVSALRTAGRERGFAILIGAVFSALVFFGLAVDMLHQFTGLRALTLLEDGGEMLSIAAACILSFGWYRLGRANPGR</sequence>
<accession>A0A1H5SB77</accession>
<feature type="transmembrane region" description="Helical" evidence="1">
    <location>
        <begin position="109"/>
        <end position="128"/>
    </location>
</feature>
<keyword evidence="3" id="KW-1185">Reference proteome</keyword>
<keyword evidence="1" id="KW-1133">Transmembrane helix</keyword>
<feature type="transmembrane region" description="Helical" evidence="1">
    <location>
        <begin position="184"/>
        <end position="202"/>
    </location>
</feature>
<proteinExistence type="predicted"/>